<comment type="subcellular location">
    <subcellularLocation>
        <location evidence="2">Cytoplasm</location>
    </subcellularLocation>
</comment>
<dbReference type="Pfam" id="PF02410">
    <property type="entry name" value="RsfS"/>
    <property type="match status" value="1"/>
</dbReference>
<dbReference type="GO" id="GO:0017148">
    <property type="term" value="P:negative regulation of translation"/>
    <property type="evidence" value="ECO:0007669"/>
    <property type="project" value="UniProtKB-UniRule"/>
</dbReference>
<keyword evidence="4" id="KW-1185">Reference proteome</keyword>
<proteinExistence type="inferred from homology"/>
<dbReference type="SUPFAM" id="SSF81301">
    <property type="entry name" value="Nucleotidyltransferase"/>
    <property type="match status" value="1"/>
</dbReference>
<organism evidence="3 4">
    <name type="scientific">Wenzhouxiangella limi</name>
    <dbReference type="NCBI Taxonomy" id="2707351"/>
    <lineage>
        <taxon>Bacteria</taxon>
        <taxon>Pseudomonadati</taxon>
        <taxon>Pseudomonadota</taxon>
        <taxon>Gammaproteobacteria</taxon>
        <taxon>Chromatiales</taxon>
        <taxon>Wenzhouxiangellaceae</taxon>
        <taxon>Wenzhouxiangella</taxon>
    </lineage>
</organism>
<evidence type="ECO:0000256" key="1">
    <source>
        <dbReference type="ARBA" id="ARBA00010574"/>
    </source>
</evidence>
<comment type="caution">
    <text evidence="3">The sequence shown here is derived from an EMBL/GenBank/DDBJ whole genome shotgun (WGS) entry which is preliminary data.</text>
</comment>
<comment type="function">
    <text evidence="2">Functions as a ribosomal silencing factor. Interacts with ribosomal protein uL14 (rplN), blocking formation of intersubunit bridge B8. Prevents association of the 30S and 50S ribosomal subunits and the formation of functional ribosomes, thus repressing translation.</text>
</comment>
<keyword evidence="2" id="KW-0810">Translation regulation</keyword>
<dbReference type="GO" id="GO:0005737">
    <property type="term" value="C:cytoplasm"/>
    <property type="evidence" value="ECO:0007669"/>
    <property type="project" value="UniProtKB-SubCell"/>
</dbReference>
<protein>
    <recommendedName>
        <fullName evidence="2">Ribosomal silencing factor RsfS</fullName>
    </recommendedName>
</protein>
<dbReference type="Proteomes" id="UP000484885">
    <property type="component" value="Unassembled WGS sequence"/>
</dbReference>
<dbReference type="PANTHER" id="PTHR21043:SF0">
    <property type="entry name" value="MITOCHONDRIAL ASSEMBLY OF RIBOSOMAL LARGE SUBUNIT PROTEIN 1"/>
    <property type="match status" value="1"/>
</dbReference>
<keyword evidence="2" id="KW-0678">Repressor</keyword>
<dbReference type="GO" id="GO:0090071">
    <property type="term" value="P:negative regulation of ribosome biogenesis"/>
    <property type="evidence" value="ECO:0007669"/>
    <property type="project" value="UniProtKB-UniRule"/>
</dbReference>
<dbReference type="NCBIfam" id="TIGR00090">
    <property type="entry name" value="rsfS_iojap_ybeB"/>
    <property type="match status" value="1"/>
</dbReference>
<dbReference type="Gene3D" id="3.30.460.10">
    <property type="entry name" value="Beta Polymerase, domain 2"/>
    <property type="match status" value="1"/>
</dbReference>
<dbReference type="GO" id="GO:0042256">
    <property type="term" value="P:cytosolic ribosome assembly"/>
    <property type="evidence" value="ECO:0007669"/>
    <property type="project" value="UniProtKB-UniRule"/>
</dbReference>
<evidence type="ECO:0000313" key="3">
    <source>
        <dbReference type="EMBL" id="NDY96480.1"/>
    </source>
</evidence>
<accession>A0A845V2I7</accession>
<dbReference type="PANTHER" id="PTHR21043">
    <property type="entry name" value="IOJAP SUPERFAMILY ORTHOLOG"/>
    <property type="match status" value="1"/>
</dbReference>
<dbReference type="InterPro" id="IPR043519">
    <property type="entry name" value="NT_sf"/>
</dbReference>
<keyword evidence="2" id="KW-0963">Cytoplasm</keyword>
<dbReference type="HAMAP" id="MF_01477">
    <property type="entry name" value="Iojap_RsfS"/>
    <property type="match status" value="1"/>
</dbReference>
<dbReference type="EMBL" id="JAAGSC010000043">
    <property type="protein sequence ID" value="NDY96480.1"/>
    <property type="molecule type" value="Genomic_DNA"/>
</dbReference>
<dbReference type="AlphaFoldDB" id="A0A845V2I7"/>
<comment type="subunit">
    <text evidence="2">Interacts with ribosomal protein uL14 (rplN).</text>
</comment>
<name>A0A845V2I7_9GAMM</name>
<sequence length="144" mass="15897">MKRCSQRGKLRLQLNHYRSSSLKSHPVSDSRQLCDLAVASLEDSKAEAIQVIDLTDRSTFADYMIVASGSSTRQVKAMADRLVQRAKAADQAPLGVEGDREAEWVLVDLADVVVHLMLPQTRAFYNLEKLWSTALPAHSSSAQA</sequence>
<evidence type="ECO:0000256" key="2">
    <source>
        <dbReference type="HAMAP-Rule" id="MF_01477"/>
    </source>
</evidence>
<comment type="similarity">
    <text evidence="1 2">Belongs to the Iojap/RsfS family.</text>
</comment>
<evidence type="ECO:0000313" key="4">
    <source>
        <dbReference type="Proteomes" id="UP000484885"/>
    </source>
</evidence>
<reference evidence="3 4" key="1">
    <citation type="submission" date="2020-02" db="EMBL/GenBank/DDBJ databases">
        <authorList>
            <person name="Zhang X.-Y."/>
        </authorList>
    </citation>
    <scope>NUCLEOTIDE SEQUENCE [LARGE SCALE GENOMIC DNA]</scope>
    <source>
        <strain evidence="3 4">C33</strain>
    </source>
</reference>
<dbReference type="InterPro" id="IPR004394">
    <property type="entry name" value="Iojap/RsfS/C7orf30"/>
</dbReference>
<dbReference type="GO" id="GO:0043023">
    <property type="term" value="F:ribosomal large subunit binding"/>
    <property type="evidence" value="ECO:0007669"/>
    <property type="project" value="TreeGrafter"/>
</dbReference>
<gene>
    <name evidence="2 3" type="primary">rsfS</name>
    <name evidence="3" type="ORF">G3I74_12135</name>
</gene>